<comment type="caution">
    <text evidence="2">The sequence shown here is derived from an EMBL/GenBank/DDBJ whole genome shotgun (WGS) entry which is preliminary data.</text>
</comment>
<evidence type="ECO:0000313" key="2">
    <source>
        <dbReference type="EMBL" id="MFD2205855.1"/>
    </source>
</evidence>
<evidence type="ECO:0000256" key="1">
    <source>
        <dbReference type="SAM" id="SignalP"/>
    </source>
</evidence>
<keyword evidence="1" id="KW-0732">Signal</keyword>
<organism evidence="2 3">
    <name type="scientific">Kiloniella antarctica</name>
    <dbReference type="NCBI Taxonomy" id="1550907"/>
    <lineage>
        <taxon>Bacteria</taxon>
        <taxon>Pseudomonadati</taxon>
        <taxon>Pseudomonadota</taxon>
        <taxon>Alphaproteobacteria</taxon>
        <taxon>Rhodospirillales</taxon>
        <taxon>Kiloniellaceae</taxon>
        <taxon>Kiloniella</taxon>
    </lineage>
</organism>
<feature type="chain" id="PRO_5045379735" description="Lipoprotein" evidence="1">
    <location>
        <begin position="20"/>
        <end position="181"/>
    </location>
</feature>
<feature type="signal peptide" evidence="1">
    <location>
        <begin position="1"/>
        <end position="19"/>
    </location>
</feature>
<accession>A0ABW5BLS9</accession>
<dbReference type="RefSeq" id="WP_380250869.1">
    <property type="nucleotide sequence ID" value="NZ_JBHUII010000004.1"/>
</dbReference>
<gene>
    <name evidence="2" type="ORF">ACFSKO_09545</name>
</gene>
<proteinExistence type="predicted"/>
<evidence type="ECO:0000313" key="3">
    <source>
        <dbReference type="Proteomes" id="UP001597294"/>
    </source>
</evidence>
<reference evidence="3" key="1">
    <citation type="journal article" date="2019" name="Int. J. Syst. Evol. Microbiol.">
        <title>The Global Catalogue of Microorganisms (GCM) 10K type strain sequencing project: providing services to taxonomists for standard genome sequencing and annotation.</title>
        <authorList>
            <consortium name="The Broad Institute Genomics Platform"/>
            <consortium name="The Broad Institute Genome Sequencing Center for Infectious Disease"/>
            <person name="Wu L."/>
            <person name="Ma J."/>
        </authorList>
    </citation>
    <scope>NUCLEOTIDE SEQUENCE [LARGE SCALE GENOMIC DNA]</scope>
    <source>
        <strain evidence="3">CGMCC 4.7192</strain>
    </source>
</reference>
<sequence>MLLRTLLISCFLILPGCVASEQNPGDQNYVVTADSLWDTPEESLLEKGLEPLSGEVITNLITNKTIVGEYISTPTIPIDDRATRWMEYYLADGTSKYRSCESLNTNTRWNCSAKLNGHWKIFDNKLCLKYRNSKSYTHCVRVYLDGEEYLFVATTTKAAGYVRGIVRKAMDGFVEEPPFNS</sequence>
<protein>
    <recommendedName>
        <fullName evidence="4">Lipoprotein</fullName>
    </recommendedName>
</protein>
<evidence type="ECO:0008006" key="4">
    <source>
        <dbReference type="Google" id="ProtNLM"/>
    </source>
</evidence>
<dbReference type="Proteomes" id="UP001597294">
    <property type="component" value="Unassembled WGS sequence"/>
</dbReference>
<name>A0ABW5BLS9_9PROT</name>
<dbReference type="EMBL" id="JBHUII010000004">
    <property type="protein sequence ID" value="MFD2205855.1"/>
    <property type="molecule type" value="Genomic_DNA"/>
</dbReference>
<keyword evidence="3" id="KW-1185">Reference proteome</keyword>